<reference evidence="2" key="1">
    <citation type="submission" date="2022-11" db="UniProtKB">
        <authorList>
            <consortium name="WormBaseParasite"/>
        </authorList>
    </citation>
    <scope>IDENTIFICATION</scope>
</reference>
<evidence type="ECO:0000313" key="2">
    <source>
        <dbReference type="WBParaSite" id="PS1159_v2.g15501.t1"/>
    </source>
</evidence>
<evidence type="ECO:0000313" key="1">
    <source>
        <dbReference type="Proteomes" id="UP000887580"/>
    </source>
</evidence>
<organism evidence="1 2">
    <name type="scientific">Panagrolaimus sp. PS1159</name>
    <dbReference type="NCBI Taxonomy" id="55785"/>
    <lineage>
        <taxon>Eukaryota</taxon>
        <taxon>Metazoa</taxon>
        <taxon>Ecdysozoa</taxon>
        <taxon>Nematoda</taxon>
        <taxon>Chromadorea</taxon>
        <taxon>Rhabditida</taxon>
        <taxon>Tylenchina</taxon>
        <taxon>Panagrolaimomorpha</taxon>
        <taxon>Panagrolaimoidea</taxon>
        <taxon>Panagrolaimidae</taxon>
        <taxon>Panagrolaimus</taxon>
    </lineage>
</organism>
<name>A0AC35FAW1_9BILA</name>
<protein>
    <submittedName>
        <fullName evidence="2">Uncharacterized protein</fullName>
    </submittedName>
</protein>
<accession>A0AC35FAW1</accession>
<sequence>LIARNASGTQPWVTRIVIEEHRTTVSLDSNEKIIISSDNLNLGRLMNECFAAPAITLESRFPKRQLFFIDHATLRRFFNFSAAVYITGQFAVENLETFIPCLRAQHINIHRWIVSHVGRLGSLTHAGIPATMENFYFDARGTDNSSFIDNLTRVYKDVFENVHHSTPFLVNFQLLVNEFCALGEPLDAQINRIIQMLRCDTPSTAAVLFSIPGDDNIYDELLNKQFLYSHYGPVQALDGTNYVVDYWKKEERGGRTLVFGFKSSRSLTDEYITFDPL</sequence>
<dbReference type="WBParaSite" id="PS1159_v2.g15501.t1">
    <property type="protein sequence ID" value="PS1159_v2.g15501.t1"/>
    <property type="gene ID" value="PS1159_v2.g15501"/>
</dbReference>
<dbReference type="Proteomes" id="UP000887580">
    <property type="component" value="Unplaced"/>
</dbReference>
<proteinExistence type="predicted"/>